<dbReference type="InterPro" id="IPR009562">
    <property type="entry name" value="DUF1178"/>
</dbReference>
<dbReference type="RefSeq" id="WP_187763061.1">
    <property type="nucleotide sequence ID" value="NZ_CP061038.1"/>
</dbReference>
<dbReference type="KEGG" id="spap:H3Z74_06175"/>
<dbReference type="AlphaFoldDB" id="A0A7H0LM68"/>
<gene>
    <name evidence="1" type="ORF">H3Z74_06175</name>
</gene>
<dbReference type="Pfam" id="PF06676">
    <property type="entry name" value="DUF1178"/>
    <property type="match status" value="1"/>
</dbReference>
<accession>A0A7H0LM68</accession>
<sequence length="146" mass="15469">MIVFDLKCAGDHVFEAWFGSSSAFEEQRERGLVSCPYCGATDVIKAAMAPSIPAKSNSRSMPSTLPTPEAMKAAFEALAAAQSKALETSEWVGRAFADRARAMHVGDEASGPIHGQSTAEEVRDLVEEGVPIAPLLVPIVPPEAIN</sequence>
<name>A0A7H0LM68_9SPHN</name>
<organism evidence="1 2">
    <name type="scientific">Sphingomonas alpina</name>
    <dbReference type="NCBI Taxonomy" id="653931"/>
    <lineage>
        <taxon>Bacteria</taxon>
        <taxon>Pseudomonadati</taxon>
        <taxon>Pseudomonadota</taxon>
        <taxon>Alphaproteobacteria</taxon>
        <taxon>Sphingomonadales</taxon>
        <taxon>Sphingomonadaceae</taxon>
        <taxon>Sphingomonas</taxon>
    </lineage>
</organism>
<evidence type="ECO:0000313" key="2">
    <source>
        <dbReference type="Proteomes" id="UP000516148"/>
    </source>
</evidence>
<proteinExistence type="predicted"/>
<dbReference type="Proteomes" id="UP000516148">
    <property type="component" value="Chromosome"/>
</dbReference>
<evidence type="ECO:0000313" key="1">
    <source>
        <dbReference type="EMBL" id="QNQ10771.1"/>
    </source>
</evidence>
<reference evidence="1 2" key="1">
    <citation type="submission" date="2020-09" db="EMBL/GenBank/DDBJ databases">
        <title>Sphingomonas sp., a new species isolated from pork steak.</title>
        <authorList>
            <person name="Heidler von Heilborn D."/>
        </authorList>
    </citation>
    <scope>NUCLEOTIDE SEQUENCE [LARGE SCALE GENOMIC DNA]</scope>
    <source>
        <strain evidence="2">S8-3T</strain>
    </source>
</reference>
<dbReference type="PIRSF" id="PIRSF032131">
    <property type="entry name" value="UCP032131"/>
    <property type="match status" value="1"/>
</dbReference>
<dbReference type="EMBL" id="CP061038">
    <property type="protein sequence ID" value="QNQ10771.1"/>
    <property type="molecule type" value="Genomic_DNA"/>
</dbReference>
<keyword evidence="2" id="KW-1185">Reference proteome</keyword>
<protein>
    <submittedName>
        <fullName evidence="1">DUF1178 family protein</fullName>
    </submittedName>
</protein>